<feature type="chain" id="PRO_5046989580" evidence="3">
    <location>
        <begin position="29"/>
        <end position="354"/>
    </location>
</feature>
<gene>
    <name evidence="5" type="ORF">ACFPJ6_07325</name>
</gene>
<evidence type="ECO:0000256" key="2">
    <source>
        <dbReference type="SAM" id="Coils"/>
    </source>
</evidence>
<keyword evidence="1 3" id="KW-0732">Signal</keyword>
<dbReference type="CDD" id="cd12797">
    <property type="entry name" value="M23_peptidase"/>
    <property type="match status" value="1"/>
</dbReference>
<reference evidence="6" key="1">
    <citation type="journal article" date="2019" name="Int. J. Syst. Evol. Microbiol.">
        <title>The Global Catalogue of Microorganisms (GCM) 10K type strain sequencing project: providing services to taxonomists for standard genome sequencing and annotation.</title>
        <authorList>
            <consortium name="The Broad Institute Genomics Platform"/>
            <consortium name="The Broad Institute Genome Sequencing Center for Infectious Disease"/>
            <person name="Wu L."/>
            <person name="Ma J."/>
        </authorList>
    </citation>
    <scope>NUCLEOTIDE SEQUENCE [LARGE SCALE GENOMIC DNA]</scope>
    <source>
        <strain evidence="6">CCUG 43114</strain>
    </source>
</reference>
<keyword evidence="6" id="KW-1185">Reference proteome</keyword>
<feature type="coiled-coil region" evidence="2">
    <location>
        <begin position="146"/>
        <end position="198"/>
    </location>
</feature>
<evidence type="ECO:0000256" key="3">
    <source>
        <dbReference type="SAM" id="SignalP"/>
    </source>
</evidence>
<name>A0ABW0GN56_9MICO</name>
<evidence type="ECO:0000313" key="6">
    <source>
        <dbReference type="Proteomes" id="UP001596122"/>
    </source>
</evidence>
<dbReference type="SUPFAM" id="SSF51261">
    <property type="entry name" value="Duplicated hybrid motif"/>
    <property type="match status" value="1"/>
</dbReference>
<protein>
    <submittedName>
        <fullName evidence="5">Peptidoglycan DD-metalloendopeptidase family protein</fullName>
    </submittedName>
</protein>
<dbReference type="RefSeq" id="WP_340267975.1">
    <property type="nucleotide sequence ID" value="NZ_JBBEOG010000002.1"/>
</dbReference>
<dbReference type="Proteomes" id="UP001596122">
    <property type="component" value="Unassembled WGS sequence"/>
</dbReference>
<dbReference type="InterPro" id="IPR011055">
    <property type="entry name" value="Dup_hybrid_motif"/>
</dbReference>
<evidence type="ECO:0000256" key="1">
    <source>
        <dbReference type="ARBA" id="ARBA00022729"/>
    </source>
</evidence>
<evidence type="ECO:0000259" key="4">
    <source>
        <dbReference type="Pfam" id="PF01551"/>
    </source>
</evidence>
<comment type="caution">
    <text evidence="5">The sequence shown here is derived from an EMBL/GenBank/DDBJ whole genome shotgun (WGS) entry which is preliminary data.</text>
</comment>
<dbReference type="Gene3D" id="2.70.70.10">
    <property type="entry name" value="Glucose Permease (Domain IIA)"/>
    <property type="match status" value="1"/>
</dbReference>
<dbReference type="Pfam" id="PF01551">
    <property type="entry name" value="Peptidase_M23"/>
    <property type="match status" value="1"/>
</dbReference>
<dbReference type="InterPro" id="IPR016047">
    <property type="entry name" value="M23ase_b-sheet_dom"/>
</dbReference>
<evidence type="ECO:0000313" key="5">
    <source>
        <dbReference type="EMBL" id="MFC5380595.1"/>
    </source>
</evidence>
<dbReference type="PANTHER" id="PTHR21666">
    <property type="entry name" value="PEPTIDASE-RELATED"/>
    <property type="match status" value="1"/>
</dbReference>
<keyword evidence="2" id="KW-0175">Coiled coil</keyword>
<feature type="signal peptide" evidence="3">
    <location>
        <begin position="1"/>
        <end position="28"/>
    </location>
</feature>
<dbReference type="PANTHER" id="PTHR21666:SF289">
    <property type="entry name" value="L-ALA--D-GLU ENDOPEPTIDASE"/>
    <property type="match status" value="1"/>
</dbReference>
<feature type="coiled-coil region" evidence="2">
    <location>
        <begin position="35"/>
        <end position="104"/>
    </location>
</feature>
<dbReference type="EMBL" id="JBHSLD010000007">
    <property type="protein sequence ID" value="MFC5380595.1"/>
    <property type="molecule type" value="Genomic_DNA"/>
</dbReference>
<proteinExistence type="predicted"/>
<sequence length="354" mass="37092">MLSRPSRPVLAALTALAVLGAPATAVLAAPAHATVTESREEVEAAKEEVAQLGREVEAASAEYTEVEKRLEEQRARVESAQANVEEQSARIADMEDQLVVLAVETYKRGGIDPKLELLATGDLSINESTDTLGVVAGRKSASLGSLRDAQLELRRLRHTAQQELSEVEALEADLAERRAAIEAKLEGAKDALAVAEREHQERVAAAEARAADQASRSGRAAITTDLTSGGRFAVPTPGPMTSPFGYRVHPVYGDRRLHKGMDIGASCGTPVVAAESGVVQSASWNGSYGNIVVVDHGGGLSTAYAHLQGAAKSGGSVAKGEVIGWVGSTGLSTGCHLHFEVREGGTQVDPMGYL</sequence>
<dbReference type="InterPro" id="IPR050570">
    <property type="entry name" value="Cell_wall_metabolism_enzyme"/>
</dbReference>
<dbReference type="Gene3D" id="6.10.250.3150">
    <property type="match status" value="1"/>
</dbReference>
<organism evidence="5 6">
    <name type="scientific">Aquipuribacter nitratireducens</name>
    <dbReference type="NCBI Taxonomy" id="650104"/>
    <lineage>
        <taxon>Bacteria</taxon>
        <taxon>Bacillati</taxon>
        <taxon>Actinomycetota</taxon>
        <taxon>Actinomycetes</taxon>
        <taxon>Micrococcales</taxon>
        <taxon>Intrasporangiaceae</taxon>
        <taxon>Aquipuribacter</taxon>
    </lineage>
</organism>
<feature type="domain" description="M23ase beta-sheet core" evidence="4">
    <location>
        <begin position="257"/>
        <end position="350"/>
    </location>
</feature>
<accession>A0ABW0GN56</accession>